<dbReference type="SUPFAM" id="SSF46894">
    <property type="entry name" value="C-terminal effector domain of the bipartite response regulators"/>
    <property type="match status" value="1"/>
</dbReference>
<dbReference type="PANTHER" id="PTHR48111:SF1">
    <property type="entry name" value="TWO-COMPONENT RESPONSE REGULATOR ORR33"/>
    <property type="match status" value="1"/>
</dbReference>
<dbReference type="SMART" id="SM00448">
    <property type="entry name" value="REC"/>
    <property type="match status" value="1"/>
</dbReference>
<dbReference type="Gene3D" id="3.40.50.2300">
    <property type="match status" value="1"/>
</dbReference>
<dbReference type="AlphaFoldDB" id="A0A927QJ54"/>
<dbReference type="SMART" id="SM00862">
    <property type="entry name" value="Trans_reg_C"/>
    <property type="match status" value="1"/>
</dbReference>
<dbReference type="GO" id="GO:0000976">
    <property type="term" value="F:transcription cis-regulatory region binding"/>
    <property type="evidence" value="ECO:0007669"/>
    <property type="project" value="TreeGrafter"/>
</dbReference>
<dbReference type="Gene3D" id="1.10.10.10">
    <property type="entry name" value="Winged helix-like DNA-binding domain superfamily/Winged helix DNA-binding domain"/>
    <property type="match status" value="1"/>
</dbReference>
<dbReference type="GO" id="GO:0032993">
    <property type="term" value="C:protein-DNA complex"/>
    <property type="evidence" value="ECO:0007669"/>
    <property type="project" value="TreeGrafter"/>
</dbReference>
<dbReference type="PANTHER" id="PTHR48111">
    <property type="entry name" value="REGULATOR OF RPOS"/>
    <property type="match status" value="1"/>
</dbReference>
<dbReference type="GO" id="GO:0000156">
    <property type="term" value="F:phosphorelay response regulator activity"/>
    <property type="evidence" value="ECO:0007669"/>
    <property type="project" value="TreeGrafter"/>
</dbReference>
<dbReference type="GeneID" id="99864283"/>
<dbReference type="PROSITE" id="PS50110">
    <property type="entry name" value="RESPONSE_REGULATORY"/>
    <property type="match status" value="1"/>
</dbReference>
<feature type="region of interest" description="Disordered" evidence="8">
    <location>
        <begin position="462"/>
        <end position="506"/>
    </location>
</feature>
<dbReference type="Pfam" id="PF00072">
    <property type="entry name" value="Response_reg"/>
    <property type="match status" value="1"/>
</dbReference>
<dbReference type="EMBL" id="JACYXT010000003">
    <property type="protein sequence ID" value="MBD9723597.1"/>
    <property type="molecule type" value="Genomic_DNA"/>
</dbReference>
<evidence type="ECO:0000256" key="8">
    <source>
        <dbReference type="SAM" id="MobiDB-lite"/>
    </source>
</evidence>
<dbReference type="CDD" id="cd17624">
    <property type="entry name" value="REC_OmpR_PmrA-like"/>
    <property type="match status" value="1"/>
</dbReference>
<evidence type="ECO:0000256" key="7">
    <source>
        <dbReference type="PROSITE-ProRule" id="PRU01091"/>
    </source>
</evidence>
<feature type="domain" description="OmpR/PhoB-type" evidence="10">
    <location>
        <begin position="365"/>
        <end position="460"/>
    </location>
</feature>
<feature type="DNA-binding region" description="OmpR/PhoB-type" evidence="7">
    <location>
        <begin position="365"/>
        <end position="460"/>
    </location>
</feature>
<accession>A0A927QJ54</accession>
<gene>
    <name evidence="11" type="ORF">IHE70_10135</name>
</gene>
<keyword evidence="2" id="KW-0902">Two-component regulatory system</keyword>
<keyword evidence="4 7" id="KW-0238">DNA-binding</keyword>
<keyword evidence="1 6" id="KW-0597">Phosphoprotein</keyword>
<name>A0A927QJ54_9ACTN</name>
<dbReference type="InterPro" id="IPR001867">
    <property type="entry name" value="OmpR/PhoB-type_DNA-bd"/>
</dbReference>
<evidence type="ECO:0000256" key="4">
    <source>
        <dbReference type="ARBA" id="ARBA00023125"/>
    </source>
</evidence>
<dbReference type="InterPro" id="IPR001789">
    <property type="entry name" value="Sig_transdc_resp-reg_receiver"/>
</dbReference>
<feature type="modified residue" description="4-aspartylphosphate" evidence="6">
    <location>
        <position position="50"/>
    </location>
</feature>
<dbReference type="Pfam" id="PF00486">
    <property type="entry name" value="Trans_reg_C"/>
    <property type="match status" value="1"/>
</dbReference>
<evidence type="ECO:0000259" key="9">
    <source>
        <dbReference type="PROSITE" id="PS50110"/>
    </source>
</evidence>
<dbReference type="InterPro" id="IPR039420">
    <property type="entry name" value="WalR-like"/>
</dbReference>
<proteinExistence type="predicted"/>
<feature type="compositionally biased region" description="Pro residues" evidence="8">
    <location>
        <begin position="331"/>
        <end position="342"/>
    </location>
</feature>
<feature type="compositionally biased region" description="Low complexity" evidence="8">
    <location>
        <begin position="477"/>
        <end position="486"/>
    </location>
</feature>
<evidence type="ECO:0000313" key="12">
    <source>
        <dbReference type="Proteomes" id="UP000661025"/>
    </source>
</evidence>
<sequence>MGVRVLLIEDDETIAEPLADGLRHFGLTVHHVANGADGLRGPHGDVVLLDLGLPDMDGIDVCRGIRRTSDVPIIILSARGEEADRVLGLELGADDYLAKPFSIRELVARIRAVSRRHQRPGNGVAGGDMGAVADGFMAGGTGGVVAGVVLSESGVGTAAGDGARGRGRDRAGTDTGAAAEFEAVAGGAAYGSWAASAWDPAPESPARRESATGDGFGGRDRAGSRFEAGSDFAAVDDAGTEDRRRAGGEGEGSARFGADGVGHSAGGEYDWAAAPYDTPAPGTPTYAAPAPGAPAFGSPAPGASASVGAAYGTPSYATPSYATPPHGSPVHEPPPYEPPVYEPPMYEQAPPPPRGPSGAEAADDGTAPPPGPLVVDRRTRQVWVGEVPVALTPKEFELLALLTEDPGAVYSRQQILNRVWDDHYQGPTKTLDVHVATLRRKLGDPAWIQTLRGVGFRLAVRAPGPGQAHGGGRGPESRAASTSGSASGAGSGSGSGRHRTPEARAS</sequence>
<evidence type="ECO:0000256" key="6">
    <source>
        <dbReference type="PROSITE-ProRule" id="PRU00169"/>
    </source>
</evidence>
<evidence type="ECO:0000256" key="2">
    <source>
        <dbReference type="ARBA" id="ARBA00023012"/>
    </source>
</evidence>
<organism evidence="11 12">
    <name type="scientific">Streptomyces caniscabiei</name>
    <dbReference type="NCBI Taxonomy" id="2746961"/>
    <lineage>
        <taxon>Bacteria</taxon>
        <taxon>Bacillati</taxon>
        <taxon>Actinomycetota</taxon>
        <taxon>Actinomycetes</taxon>
        <taxon>Kitasatosporales</taxon>
        <taxon>Streptomycetaceae</taxon>
        <taxon>Streptomyces</taxon>
    </lineage>
</organism>
<dbReference type="RefSeq" id="WP_192360464.1">
    <property type="nucleotide sequence ID" value="NZ_CP119182.1"/>
</dbReference>
<evidence type="ECO:0000256" key="1">
    <source>
        <dbReference type="ARBA" id="ARBA00022553"/>
    </source>
</evidence>
<dbReference type="PROSITE" id="PS51755">
    <property type="entry name" value="OMPR_PHOB"/>
    <property type="match status" value="1"/>
</dbReference>
<dbReference type="Proteomes" id="UP000661025">
    <property type="component" value="Unassembled WGS sequence"/>
</dbReference>
<keyword evidence="5" id="KW-0804">Transcription</keyword>
<dbReference type="GO" id="GO:0005829">
    <property type="term" value="C:cytosol"/>
    <property type="evidence" value="ECO:0007669"/>
    <property type="project" value="TreeGrafter"/>
</dbReference>
<dbReference type="InterPro" id="IPR016032">
    <property type="entry name" value="Sig_transdc_resp-reg_C-effctor"/>
</dbReference>
<dbReference type="InterPro" id="IPR036388">
    <property type="entry name" value="WH-like_DNA-bd_sf"/>
</dbReference>
<dbReference type="GO" id="GO:0006355">
    <property type="term" value="P:regulation of DNA-templated transcription"/>
    <property type="evidence" value="ECO:0007669"/>
    <property type="project" value="InterPro"/>
</dbReference>
<evidence type="ECO:0000313" key="11">
    <source>
        <dbReference type="EMBL" id="MBD9723597.1"/>
    </source>
</evidence>
<evidence type="ECO:0000259" key="10">
    <source>
        <dbReference type="PROSITE" id="PS51755"/>
    </source>
</evidence>
<comment type="caution">
    <text evidence="11">The sequence shown here is derived from an EMBL/GenBank/DDBJ whole genome shotgun (WGS) entry which is preliminary data.</text>
</comment>
<feature type="region of interest" description="Disordered" evidence="8">
    <location>
        <begin position="196"/>
        <end position="261"/>
    </location>
</feature>
<dbReference type="InterPro" id="IPR011006">
    <property type="entry name" value="CheY-like_superfamily"/>
</dbReference>
<protein>
    <submittedName>
        <fullName evidence="11">Winged helix-turn-helix domain-containing protein</fullName>
    </submittedName>
</protein>
<feature type="compositionally biased region" description="Basic and acidic residues" evidence="8">
    <location>
        <begin position="205"/>
        <end position="224"/>
    </location>
</feature>
<evidence type="ECO:0000256" key="3">
    <source>
        <dbReference type="ARBA" id="ARBA00023015"/>
    </source>
</evidence>
<feature type="domain" description="Response regulatory" evidence="9">
    <location>
        <begin position="4"/>
        <end position="114"/>
    </location>
</feature>
<evidence type="ECO:0000256" key="5">
    <source>
        <dbReference type="ARBA" id="ARBA00023163"/>
    </source>
</evidence>
<feature type="region of interest" description="Disordered" evidence="8">
    <location>
        <begin position="322"/>
        <end position="374"/>
    </location>
</feature>
<reference evidence="11" key="1">
    <citation type="submission" date="2020-09" db="EMBL/GenBank/DDBJ databases">
        <title>Streptomyces canutascabiei sp. nov., which causes potato common scab and is distributed across the world.</title>
        <authorList>
            <person name="Nguyen H.P."/>
            <person name="Weisberg A.J."/>
            <person name="Chang J.H."/>
            <person name="Clarke C.R."/>
        </authorList>
    </citation>
    <scope>NUCLEOTIDE SEQUENCE</scope>
    <source>
        <strain evidence="11">ID-01-6.2a</strain>
    </source>
</reference>
<dbReference type="SUPFAM" id="SSF52172">
    <property type="entry name" value="CheY-like"/>
    <property type="match status" value="1"/>
</dbReference>
<dbReference type="CDD" id="cd00383">
    <property type="entry name" value="trans_reg_C"/>
    <property type="match status" value="1"/>
</dbReference>
<keyword evidence="3" id="KW-0805">Transcription regulation</keyword>